<comment type="caution">
    <text evidence="1">The sequence shown here is derived from an EMBL/GenBank/DDBJ whole genome shotgun (WGS) entry which is preliminary data.</text>
</comment>
<protein>
    <submittedName>
        <fullName evidence="1">Esterase</fullName>
    </submittedName>
</protein>
<dbReference type="RefSeq" id="WP_117527602.1">
    <property type="nucleotide sequence ID" value="NZ_JAQDKA010000017.1"/>
</dbReference>
<reference evidence="1 2" key="1">
    <citation type="submission" date="2018-08" db="EMBL/GenBank/DDBJ databases">
        <title>A genome reference for cultivated species of the human gut microbiota.</title>
        <authorList>
            <person name="Zou Y."/>
            <person name="Xue W."/>
            <person name="Luo G."/>
        </authorList>
    </citation>
    <scope>NUCLEOTIDE SEQUENCE [LARGE SCALE GENOMIC DNA]</scope>
    <source>
        <strain evidence="1 2">AF45-17</strain>
    </source>
</reference>
<dbReference type="PANTHER" id="PTHR48098">
    <property type="entry name" value="ENTEROCHELIN ESTERASE-RELATED"/>
    <property type="match status" value="1"/>
</dbReference>
<dbReference type="AlphaFoldDB" id="A0A3E2TRD0"/>
<dbReference type="PANTHER" id="PTHR48098:SF3">
    <property type="entry name" value="IRON(III) ENTEROBACTIN ESTERASE"/>
    <property type="match status" value="1"/>
</dbReference>
<name>A0A3E2TRD0_9FIRM</name>
<gene>
    <name evidence="1" type="ORF">DW070_05310</name>
</gene>
<dbReference type="InterPro" id="IPR050583">
    <property type="entry name" value="Mycobacterial_A85_antigen"/>
</dbReference>
<dbReference type="InterPro" id="IPR000801">
    <property type="entry name" value="Esterase-like"/>
</dbReference>
<organism evidence="1 2">
    <name type="scientific">Coprococcus catus</name>
    <dbReference type="NCBI Taxonomy" id="116085"/>
    <lineage>
        <taxon>Bacteria</taxon>
        <taxon>Bacillati</taxon>
        <taxon>Bacillota</taxon>
        <taxon>Clostridia</taxon>
        <taxon>Lachnospirales</taxon>
        <taxon>Lachnospiraceae</taxon>
        <taxon>Coprococcus</taxon>
    </lineage>
</organism>
<accession>A0A3E2TRD0</accession>
<dbReference type="Proteomes" id="UP000260773">
    <property type="component" value="Unassembled WGS sequence"/>
</dbReference>
<dbReference type="EMBL" id="QVEP01000009">
    <property type="protein sequence ID" value="RGB80707.1"/>
    <property type="molecule type" value="Genomic_DNA"/>
</dbReference>
<sequence length="246" mass="28878">MERHYYTQYSEHLQREMHVLVYGYTGVPIIVFPCQDSMCDNFENFGMIDVLQDYIDGGKIQLFSVDTVDKESWSDTWGDKGYRAWMQECYYRYIVDEVLPMVHEINGTGQLPLTLGCSLGATHAAIVFFRRPDMFGGVLGMSGCYDATYFTDGWCDENLYNNSPVHFLENMPSDHPYIQLYNERKIILCVGQGNWESEGIRTTGQMADIFYRKGIHGWTDFWGYDVDHDWPWWKKQIRYFLPFLVD</sequence>
<dbReference type="SUPFAM" id="SSF53474">
    <property type="entry name" value="alpha/beta-Hydrolases"/>
    <property type="match status" value="1"/>
</dbReference>
<evidence type="ECO:0000313" key="1">
    <source>
        <dbReference type="EMBL" id="RGB80707.1"/>
    </source>
</evidence>
<dbReference type="Gene3D" id="3.40.50.1820">
    <property type="entry name" value="alpha/beta hydrolase"/>
    <property type="match status" value="1"/>
</dbReference>
<evidence type="ECO:0000313" key="2">
    <source>
        <dbReference type="Proteomes" id="UP000260773"/>
    </source>
</evidence>
<dbReference type="Pfam" id="PF00756">
    <property type="entry name" value="Esterase"/>
    <property type="match status" value="1"/>
</dbReference>
<dbReference type="InterPro" id="IPR029058">
    <property type="entry name" value="AB_hydrolase_fold"/>
</dbReference>
<proteinExistence type="predicted"/>